<keyword evidence="5" id="KW-0046">Antibiotic resistance</keyword>
<evidence type="ECO:0000256" key="3">
    <source>
        <dbReference type="ARBA" id="ARBA00022679"/>
    </source>
</evidence>
<dbReference type="Gene3D" id="2.160.10.10">
    <property type="entry name" value="Hexapeptide repeat proteins"/>
    <property type="match status" value="1"/>
</dbReference>
<protein>
    <recommendedName>
        <fullName evidence="2">Chloramphenicol acetyltransferase</fullName>
        <ecNumber evidence="1">2.3.1.28</ecNumber>
    </recommendedName>
</protein>
<evidence type="ECO:0000256" key="6">
    <source>
        <dbReference type="ARBA" id="ARBA00023315"/>
    </source>
</evidence>
<dbReference type="Pfam" id="PF00132">
    <property type="entry name" value="Hexapep"/>
    <property type="match status" value="1"/>
</dbReference>
<evidence type="ECO:0000256" key="7">
    <source>
        <dbReference type="ARBA" id="ARBA00047633"/>
    </source>
</evidence>
<organism evidence="8 9">
    <name type="scientific">Fictibacillus marinisediminis</name>
    <dbReference type="NCBI Taxonomy" id="2878389"/>
    <lineage>
        <taxon>Bacteria</taxon>
        <taxon>Bacillati</taxon>
        <taxon>Bacillota</taxon>
        <taxon>Bacilli</taxon>
        <taxon>Bacillales</taxon>
        <taxon>Fictibacillaceae</taxon>
        <taxon>Fictibacillus</taxon>
    </lineage>
</organism>
<keyword evidence="3" id="KW-0808">Transferase</keyword>
<dbReference type="CDD" id="cd03349">
    <property type="entry name" value="LbH_XAT"/>
    <property type="match status" value="1"/>
</dbReference>
<name>A0A9X1XAW4_9BACL</name>
<dbReference type="AlphaFoldDB" id="A0A9X1XAW4"/>
<dbReference type="EC" id="2.3.1.28" evidence="1"/>
<evidence type="ECO:0000256" key="2">
    <source>
        <dbReference type="ARBA" id="ARBA00020291"/>
    </source>
</evidence>
<evidence type="ECO:0000313" key="9">
    <source>
        <dbReference type="Proteomes" id="UP001139011"/>
    </source>
</evidence>
<dbReference type="PANTHER" id="PTHR43300:SF12">
    <property type="entry name" value="CHLORAMPHENICOL ACETYLTRANSFERASE"/>
    <property type="match status" value="1"/>
</dbReference>
<keyword evidence="6" id="KW-0012">Acyltransferase</keyword>
<evidence type="ECO:0000256" key="1">
    <source>
        <dbReference type="ARBA" id="ARBA00013235"/>
    </source>
</evidence>
<dbReference type="InterPro" id="IPR018357">
    <property type="entry name" value="Hexapep_transf_CS"/>
</dbReference>
<dbReference type="InterPro" id="IPR001451">
    <property type="entry name" value="Hexapep"/>
</dbReference>
<dbReference type="PROSITE" id="PS00101">
    <property type="entry name" value="HEXAPEP_TRANSFERASES"/>
    <property type="match status" value="1"/>
</dbReference>
<keyword evidence="9" id="KW-1185">Reference proteome</keyword>
<accession>A0A9X1XAW4</accession>
<dbReference type="Proteomes" id="UP001139011">
    <property type="component" value="Unassembled WGS sequence"/>
</dbReference>
<dbReference type="GO" id="GO:0046677">
    <property type="term" value="P:response to antibiotic"/>
    <property type="evidence" value="ECO:0007669"/>
    <property type="project" value="UniProtKB-KW"/>
</dbReference>
<dbReference type="InterPro" id="IPR050179">
    <property type="entry name" value="Trans_hexapeptide_repeat"/>
</dbReference>
<evidence type="ECO:0000256" key="5">
    <source>
        <dbReference type="ARBA" id="ARBA00023251"/>
    </source>
</evidence>
<dbReference type="InterPro" id="IPR011004">
    <property type="entry name" value="Trimer_LpxA-like_sf"/>
</dbReference>
<dbReference type="EMBL" id="JAIWJX010000002">
    <property type="protein sequence ID" value="MCK6256445.1"/>
    <property type="molecule type" value="Genomic_DNA"/>
</dbReference>
<keyword evidence="4" id="KW-0677">Repeat</keyword>
<comment type="caution">
    <text evidence="8">The sequence shown here is derived from an EMBL/GenBank/DDBJ whole genome shotgun (WGS) entry which is preliminary data.</text>
</comment>
<dbReference type="PANTHER" id="PTHR43300">
    <property type="entry name" value="ACETYLTRANSFERASE"/>
    <property type="match status" value="1"/>
</dbReference>
<proteinExistence type="predicted"/>
<evidence type="ECO:0000256" key="4">
    <source>
        <dbReference type="ARBA" id="ARBA00022737"/>
    </source>
</evidence>
<evidence type="ECO:0000313" key="8">
    <source>
        <dbReference type="EMBL" id="MCK6256445.1"/>
    </source>
</evidence>
<dbReference type="SUPFAM" id="SSF51161">
    <property type="entry name" value="Trimeric LpxA-like enzymes"/>
    <property type="match status" value="1"/>
</dbReference>
<dbReference type="RefSeq" id="WP_248252122.1">
    <property type="nucleotide sequence ID" value="NZ_JAIWJX010000002.1"/>
</dbReference>
<sequence length="207" mass="23917">MERNVFESWRKSHMMKAHVTNPNLVIGEYTYYSGFYHKEHFQEYCVRYLSEKKGEDQLIIGKFCSIGSGALFIMSGNQGHRYDWTTTYPFFYTDDDWGGSCDGYRPSGDTVIGNDVWIGTESMIMPGVRIGDGAVIAARAVVTKDVGPYTIVGGNPAKVIKKRFTDTQISMLMEMRWWDWPEEKIKRYMKLLCSGRIEELYKEHIRG</sequence>
<dbReference type="GO" id="GO:0008811">
    <property type="term" value="F:chloramphenicol O-acetyltransferase activity"/>
    <property type="evidence" value="ECO:0007669"/>
    <property type="project" value="UniProtKB-EC"/>
</dbReference>
<reference evidence="8" key="1">
    <citation type="submission" date="2021-09" db="EMBL/GenBank/DDBJ databases">
        <title>Genome analysis of Fictibacillus sp. KIGAM418 isolated from marine sediment.</title>
        <authorList>
            <person name="Seo M.-J."/>
            <person name="Cho E.-S."/>
            <person name="Hwang C.Y."/>
        </authorList>
    </citation>
    <scope>NUCLEOTIDE SEQUENCE</scope>
    <source>
        <strain evidence="8">KIGAM418</strain>
    </source>
</reference>
<gene>
    <name evidence="8" type="ORF">LCY76_07555</name>
</gene>
<comment type="catalytic activity">
    <reaction evidence="7">
        <text>chloramphenicol + acetyl-CoA = chloramphenicol 3-acetate + CoA</text>
        <dbReference type="Rhea" id="RHEA:18421"/>
        <dbReference type="ChEBI" id="CHEBI:16730"/>
        <dbReference type="ChEBI" id="CHEBI:17698"/>
        <dbReference type="ChEBI" id="CHEBI:57287"/>
        <dbReference type="ChEBI" id="CHEBI:57288"/>
        <dbReference type="EC" id="2.3.1.28"/>
    </reaction>
</comment>